<organism evidence="2 3">
    <name type="scientific">Trichoderma lentiforme</name>
    <dbReference type="NCBI Taxonomy" id="1567552"/>
    <lineage>
        <taxon>Eukaryota</taxon>
        <taxon>Fungi</taxon>
        <taxon>Dikarya</taxon>
        <taxon>Ascomycota</taxon>
        <taxon>Pezizomycotina</taxon>
        <taxon>Sordariomycetes</taxon>
        <taxon>Hypocreomycetidae</taxon>
        <taxon>Hypocreales</taxon>
        <taxon>Hypocreaceae</taxon>
        <taxon>Trichoderma</taxon>
    </lineage>
</organism>
<evidence type="ECO:0000313" key="2">
    <source>
        <dbReference type="EMBL" id="KAF3055464.1"/>
    </source>
</evidence>
<evidence type="ECO:0000313" key="3">
    <source>
        <dbReference type="Proteomes" id="UP000801864"/>
    </source>
</evidence>
<feature type="region of interest" description="Disordered" evidence="1">
    <location>
        <begin position="55"/>
        <end position="90"/>
    </location>
</feature>
<sequence>MSTPFINFGGYGSSLCRARTMCVSVSSFWWLGWVVIPRPQSTAASRELLQKIPTPARKKAVAKDQDGRTAYQRGPGERNSGTGTGHYSTK</sequence>
<comment type="caution">
    <text evidence="2">The sequence shown here is derived from an EMBL/GenBank/DDBJ whole genome shotgun (WGS) entry which is preliminary data.</text>
</comment>
<keyword evidence="3" id="KW-1185">Reference proteome</keyword>
<proteinExistence type="predicted"/>
<reference evidence="2 3" key="1">
    <citation type="submission" date="2018-06" db="EMBL/GenBank/DDBJ databases">
        <title>Genome analysis of cellulolytic fungus Trichoderma lentiforme CFAM-422.</title>
        <authorList>
            <person name="Steindorff A.S."/>
            <person name="Formighieri E.F."/>
            <person name="Midorikawa G.E.O."/>
            <person name="Tamietti M.S."/>
            <person name="Ramos E.Z."/>
            <person name="Silva A.S."/>
            <person name="Bon E.P.S."/>
            <person name="Mendes T.D."/>
            <person name="Damaso M.C.T."/>
            <person name="Favaro L.C.L."/>
        </authorList>
    </citation>
    <scope>NUCLEOTIDE SEQUENCE [LARGE SCALE GENOMIC DNA]</scope>
    <source>
        <strain evidence="2 3">CFAM-422</strain>
    </source>
</reference>
<dbReference type="EMBL" id="QLNT01000036">
    <property type="protein sequence ID" value="KAF3055464.1"/>
    <property type="molecule type" value="Genomic_DNA"/>
</dbReference>
<protein>
    <submittedName>
        <fullName evidence="2">Uncharacterized protein</fullName>
    </submittedName>
</protein>
<dbReference type="AlphaFoldDB" id="A0A9P5C744"/>
<gene>
    <name evidence="2" type="ORF">CFAM422_013063</name>
</gene>
<name>A0A9P5C744_9HYPO</name>
<accession>A0A9P5C744</accession>
<evidence type="ECO:0000256" key="1">
    <source>
        <dbReference type="SAM" id="MobiDB-lite"/>
    </source>
</evidence>
<feature type="compositionally biased region" description="Polar residues" evidence="1">
    <location>
        <begin position="79"/>
        <end position="90"/>
    </location>
</feature>
<dbReference type="Proteomes" id="UP000801864">
    <property type="component" value="Unassembled WGS sequence"/>
</dbReference>